<evidence type="ECO:0000256" key="1">
    <source>
        <dbReference type="SAM" id="MobiDB-lite"/>
    </source>
</evidence>
<reference evidence="4" key="1">
    <citation type="submission" date="2016-10" db="EMBL/GenBank/DDBJ databases">
        <authorList>
            <person name="Varghese N."/>
            <person name="Submissions S."/>
        </authorList>
    </citation>
    <scope>NUCLEOTIDE SEQUENCE [LARGE SCALE GENOMIC DNA]</scope>
    <source>
        <strain evidence="4">DSM 26894</strain>
    </source>
</reference>
<protein>
    <submittedName>
        <fullName evidence="3">Uncharacterized protein</fullName>
    </submittedName>
</protein>
<gene>
    <name evidence="3" type="ORF">SAMN04488050_106182</name>
</gene>
<evidence type="ECO:0000256" key="2">
    <source>
        <dbReference type="SAM" id="Phobius"/>
    </source>
</evidence>
<name>A0A1I6TM13_9RHOB</name>
<dbReference type="AlphaFoldDB" id="A0A1I6TM13"/>
<feature type="compositionally biased region" description="Basic and acidic residues" evidence="1">
    <location>
        <begin position="1"/>
        <end position="13"/>
    </location>
</feature>
<keyword evidence="4" id="KW-1185">Reference proteome</keyword>
<keyword evidence="2" id="KW-1133">Transmembrane helix</keyword>
<accession>A0A1I6TM13</accession>
<feature type="transmembrane region" description="Helical" evidence="2">
    <location>
        <begin position="37"/>
        <end position="54"/>
    </location>
</feature>
<dbReference type="RefSeq" id="WP_176806657.1">
    <property type="nucleotide sequence ID" value="NZ_FNCL01000006.1"/>
</dbReference>
<dbReference type="STRING" id="311180.SAMN04488050_106182"/>
<evidence type="ECO:0000313" key="3">
    <source>
        <dbReference type="EMBL" id="SFS90226.1"/>
    </source>
</evidence>
<sequence length="55" mass="6252">MKPSDDDLTRQDEDISAPEYAAEEQQDAHDFGNWPEVAGLLFTLFVCWLIFAFTG</sequence>
<dbReference type="Proteomes" id="UP000199392">
    <property type="component" value="Unassembled WGS sequence"/>
</dbReference>
<organism evidence="3 4">
    <name type="scientific">Alloyangia pacifica</name>
    <dbReference type="NCBI Taxonomy" id="311180"/>
    <lineage>
        <taxon>Bacteria</taxon>
        <taxon>Pseudomonadati</taxon>
        <taxon>Pseudomonadota</taxon>
        <taxon>Alphaproteobacteria</taxon>
        <taxon>Rhodobacterales</taxon>
        <taxon>Roseobacteraceae</taxon>
        <taxon>Alloyangia</taxon>
    </lineage>
</organism>
<evidence type="ECO:0000313" key="4">
    <source>
        <dbReference type="Proteomes" id="UP000199392"/>
    </source>
</evidence>
<keyword evidence="2" id="KW-0472">Membrane</keyword>
<proteinExistence type="predicted"/>
<dbReference type="EMBL" id="FOZW01000006">
    <property type="protein sequence ID" value="SFS90226.1"/>
    <property type="molecule type" value="Genomic_DNA"/>
</dbReference>
<feature type="region of interest" description="Disordered" evidence="1">
    <location>
        <begin position="1"/>
        <end position="28"/>
    </location>
</feature>
<keyword evidence="2" id="KW-0812">Transmembrane</keyword>